<dbReference type="Proteomes" id="UP000265750">
    <property type="component" value="Unassembled WGS sequence"/>
</dbReference>
<dbReference type="OrthoDB" id="7907343at2"/>
<comment type="caution">
    <text evidence="2">The sequence shown here is derived from an EMBL/GenBank/DDBJ whole genome shotgun (WGS) entry which is preliminary data.</text>
</comment>
<evidence type="ECO:0000313" key="2">
    <source>
        <dbReference type="EMBL" id="RIY01276.1"/>
    </source>
</evidence>
<name>A0A3A1WLP6_9HYPH</name>
<proteinExistence type="predicted"/>
<evidence type="ECO:0008006" key="4">
    <source>
        <dbReference type="Google" id="ProtNLM"/>
    </source>
</evidence>
<feature type="compositionally biased region" description="Low complexity" evidence="1">
    <location>
        <begin position="130"/>
        <end position="164"/>
    </location>
</feature>
<dbReference type="RefSeq" id="WP_119539410.1">
    <property type="nucleotide sequence ID" value="NZ_QYRN01000004.1"/>
</dbReference>
<feature type="region of interest" description="Disordered" evidence="1">
    <location>
        <begin position="117"/>
        <end position="164"/>
    </location>
</feature>
<sequence length="345" mass="37213">MKDAAPRIFRSLERQSVQQQFDTVVTAAITAYGALRHPAQRQADDMARLVVPLWHKIGPDTRRNVAAALSHSGRVPRSLVDLLLAEPIEVSAPFLISSPVLEACDIARLRGSGDERTARLLDNRTRRAEGPAPQAAEPEATAGEPSGALPAEASPAEPDSPSLAPEFLAETPLLEAAPPKRRPGPSVDGVREALRRLALTGRSAPSPQPVDAEALLLLAMERQEAAFYDMLAQALPIEGRTVLEIAADPTGERLAVALKALKTPSADAMSIVMMLKPAVGLDVLTFDRLALFYRTLRAEDCRSMVNAARLQPAARGTGEGIRSFEPARREFGRRTERPTPREAQG</sequence>
<reference evidence="3" key="1">
    <citation type="submission" date="2018-09" db="EMBL/GenBank/DDBJ databases">
        <authorList>
            <person name="Tuo L."/>
        </authorList>
    </citation>
    <scope>NUCLEOTIDE SEQUENCE [LARGE SCALE GENOMIC DNA]</scope>
    <source>
        <strain evidence="3">M2BS4Y-1</strain>
    </source>
</reference>
<feature type="region of interest" description="Disordered" evidence="1">
    <location>
        <begin position="316"/>
        <end position="345"/>
    </location>
</feature>
<feature type="compositionally biased region" description="Basic and acidic residues" evidence="1">
    <location>
        <begin position="325"/>
        <end position="345"/>
    </location>
</feature>
<gene>
    <name evidence="2" type="ORF">D3218_07860</name>
</gene>
<organism evidence="2 3">
    <name type="scientific">Aureimonas flava</name>
    <dbReference type="NCBI Taxonomy" id="2320271"/>
    <lineage>
        <taxon>Bacteria</taxon>
        <taxon>Pseudomonadati</taxon>
        <taxon>Pseudomonadota</taxon>
        <taxon>Alphaproteobacteria</taxon>
        <taxon>Hyphomicrobiales</taxon>
        <taxon>Aurantimonadaceae</taxon>
        <taxon>Aureimonas</taxon>
    </lineage>
</organism>
<keyword evidence="3" id="KW-1185">Reference proteome</keyword>
<feature type="compositionally biased region" description="Basic and acidic residues" evidence="1">
    <location>
        <begin position="117"/>
        <end position="129"/>
    </location>
</feature>
<accession>A0A3A1WLP6</accession>
<evidence type="ECO:0000256" key="1">
    <source>
        <dbReference type="SAM" id="MobiDB-lite"/>
    </source>
</evidence>
<dbReference type="EMBL" id="QYRN01000004">
    <property type="protein sequence ID" value="RIY01276.1"/>
    <property type="molecule type" value="Genomic_DNA"/>
</dbReference>
<evidence type="ECO:0000313" key="3">
    <source>
        <dbReference type="Proteomes" id="UP000265750"/>
    </source>
</evidence>
<protein>
    <recommendedName>
        <fullName evidence="4">DUF2336 domain-containing protein</fullName>
    </recommendedName>
</protein>
<dbReference type="AlphaFoldDB" id="A0A3A1WLP6"/>